<feature type="domain" description="EF-hand" evidence="5">
    <location>
        <begin position="62"/>
        <end position="97"/>
    </location>
</feature>
<comment type="caution">
    <text evidence="6">The sequence shown here is derived from an EMBL/GenBank/DDBJ whole genome shotgun (WGS) entry which is preliminary data.</text>
</comment>
<comment type="similarity">
    <text evidence="1">Belongs to the recoverin family.</text>
</comment>
<dbReference type="GO" id="GO:0005509">
    <property type="term" value="F:calcium ion binding"/>
    <property type="evidence" value="ECO:0007669"/>
    <property type="project" value="InterPro"/>
</dbReference>
<feature type="domain" description="EF-hand" evidence="5">
    <location>
        <begin position="26"/>
        <end position="61"/>
    </location>
</feature>
<dbReference type="EMBL" id="VXIV02003343">
    <property type="protein sequence ID" value="KAF6018075.1"/>
    <property type="molecule type" value="Genomic_DNA"/>
</dbReference>
<evidence type="ECO:0000256" key="1">
    <source>
        <dbReference type="ARBA" id="ARBA00006049"/>
    </source>
</evidence>
<evidence type="ECO:0000259" key="5">
    <source>
        <dbReference type="PROSITE" id="PS50222"/>
    </source>
</evidence>
<dbReference type="Gene3D" id="1.10.238.10">
    <property type="entry name" value="EF-hand"/>
    <property type="match status" value="2"/>
</dbReference>
<dbReference type="InterPro" id="IPR028846">
    <property type="entry name" value="Recoverin"/>
</dbReference>
<gene>
    <name evidence="6" type="ORF">EB796_023636</name>
</gene>
<dbReference type="Pfam" id="PF13499">
    <property type="entry name" value="EF-hand_7"/>
    <property type="match status" value="1"/>
</dbReference>
<dbReference type="AlphaFoldDB" id="A0A7J7IW83"/>
<accession>A0A7J7IW83</accession>
<dbReference type="PROSITE" id="PS00018">
    <property type="entry name" value="EF_HAND_1"/>
    <property type="match status" value="3"/>
</dbReference>
<sequence>MRDCPGGQLSRQKFLEVYSEFFPNGNAEGFCEHVFRTFDTDSGGTIDFKEFLLAINITSSGKVSDKLNWAFSMYDIDGNGTIEKSEMVLIIKAIYNMVGSEMKGTPDEQPEDRTEKIFSQMDKNNDGVLTKQEFIDGCLADDFLCQMLTANTASSAPVARHCN</sequence>
<evidence type="ECO:0000256" key="3">
    <source>
        <dbReference type="ARBA" id="ARBA00022737"/>
    </source>
</evidence>
<evidence type="ECO:0000256" key="4">
    <source>
        <dbReference type="ARBA" id="ARBA00022837"/>
    </source>
</evidence>
<keyword evidence="7" id="KW-1185">Reference proteome</keyword>
<dbReference type="InterPro" id="IPR018247">
    <property type="entry name" value="EF_Hand_1_Ca_BS"/>
</dbReference>
<dbReference type="InterPro" id="IPR011992">
    <property type="entry name" value="EF-hand-dom_pair"/>
</dbReference>
<evidence type="ECO:0000313" key="6">
    <source>
        <dbReference type="EMBL" id="KAF6018075.1"/>
    </source>
</evidence>
<keyword evidence="2" id="KW-0479">Metal-binding</keyword>
<organism evidence="6 7">
    <name type="scientific">Bugula neritina</name>
    <name type="common">Brown bryozoan</name>
    <name type="synonym">Sertularia neritina</name>
    <dbReference type="NCBI Taxonomy" id="10212"/>
    <lineage>
        <taxon>Eukaryota</taxon>
        <taxon>Metazoa</taxon>
        <taxon>Spiralia</taxon>
        <taxon>Lophotrochozoa</taxon>
        <taxon>Bryozoa</taxon>
        <taxon>Gymnolaemata</taxon>
        <taxon>Cheilostomatida</taxon>
        <taxon>Flustrina</taxon>
        <taxon>Buguloidea</taxon>
        <taxon>Bugulidae</taxon>
        <taxon>Bugula</taxon>
    </lineage>
</organism>
<dbReference type="PANTHER" id="PTHR23055">
    <property type="entry name" value="CALCIUM BINDING PROTEINS"/>
    <property type="match status" value="1"/>
</dbReference>
<reference evidence="6" key="1">
    <citation type="submission" date="2020-06" db="EMBL/GenBank/DDBJ databases">
        <title>Draft genome of Bugula neritina, a colonial animal packing powerful symbionts and potential medicines.</title>
        <authorList>
            <person name="Rayko M."/>
        </authorList>
    </citation>
    <scope>NUCLEOTIDE SEQUENCE [LARGE SCALE GENOMIC DNA]</scope>
    <source>
        <strain evidence="6">Kwan_BN1</strain>
    </source>
</reference>
<dbReference type="PANTHER" id="PTHR23055:SF69">
    <property type="entry name" value="NEURONAL CALCIUM SENSOR 2"/>
    <property type="match status" value="1"/>
</dbReference>
<evidence type="ECO:0000256" key="2">
    <source>
        <dbReference type="ARBA" id="ARBA00022723"/>
    </source>
</evidence>
<name>A0A7J7IW83_BUGNE</name>
<keyword evidence="4" id="KW-0106">Calcium</keyword>
<dbReference type="SMART" id="SM00054">
    <property type="entry name" value="EFh"/>
    <property type="match status" value="3"/>
</dbReference>
<dbReference type="Pfam" id="PF13833">
    <property type="entry name" value="EF-hand_8"/>
    <property type="match status" value="1"/>
</dbReference>
<dbReference type="CDD" id="cd00051">
    <property type="entry name" value="EFh"/>
    <property type="match status" value="2"/>
</dbReference>
<dbReference type="PRINTS" id="PR00450">
    <property type="entry name" value="RECOVERIN"/>
</dbReference>
<evidence type="ECO:0000313" key="7">
    <source>
        <dbReference type="Proteomes" id="UP000593567"/>
    </source>
</evidence>
<proteinExistence type="inferred from homology"/>
<dbReference type="InterPro" id="IPR002048">
    <property type="entry name" value="EF_hand_dom"/>
</dbReference>
<dbReference type="FunFam" id="1.10.238.10:FF:000009">
    <property type="entry name" value="Visinin-like protein 1"/>
    <property type="match status" value="1"/>
</dbReference>
<dbReference type="Proteomes" id="UP000593567">
    <property type="component" value="Unassembled WGS sequence"/>
</dbReference>
<dbReference type="OrthoDB" id="191686at2759"/>
<feature type="domain" description="EF-hand" evidence="5">
    <location>
        <begin position="109"/>
        <end position="144"/>
    </location>
</feature>
<dbReference type="PROSITE" id="PS50222">
    <property type="entry name" value="EF_HAND_2"/>
    <property type="match status" value="3"/>
</dbReference>
<protein>
    <submittedName>
        <fullName evidence="6">Ncs-2</fullName>
    </submittedName>
</protein>
<keyword evidence="3" id="KW-0677">Repeat</keyword>
<dbReference type="SUPFAM" id="SSF47473">
    <property type="entry name" value="EF-hand"/>
    <property type="match status" value="1"/>
</dbReference>